<organism evidence="9 10">
    <name type="scientific">Metalysinibacillus jejuensis</name>
    <dbReference type="NCBI Taxonomy" id="914327"/>
    <lineage>
        <taxon>Bacteria</taxon>
        <taxon>Bacillati</taxon>
        <taxon>Bacillota</taxon>
        <taxon>Bacilli</taxon>
        <taxon>Bacillales</taxon>
        <taxon>Caryophanaceae</taxon>
        <taxon>Metalysinibacillus</taxon>
    </lineage>
</organism>
<dbReference type="Gene3D" id="3.90.320.10">
    <property type="match status" value="1"/>
</dbReference>
<evidence type="ECO:0000256" key="2">
    <source>
        <dbReference type="ARBA" id="ARBA00022763"/>
    </source>
</evidence>
<keyword evidence="6" id="KW-0238">DNA-binding</keyword>
<reference evidence="9" key="2">
    <citation type="submission" date="2021-09" db="EMBL/GenBank/DDBJ databases">
        <authorList>
            <person name="Gilroy R."/>
        </authorList>
    </citation>
    <scope>NUCLEOTIDE SEQUENCE</scope>
    <source>
        <strain evidence="9">CHK160-4876</strain>
    </source>
</reference>
<evidence type="ECO:0000313" key="10">
    <source>
        <dbReference type="Proteomes" id="UP000700212"/>
    </source>
</evidence>
<keyword evidence="1" id="KW-0547">Nucleotide-binding</keyword>
<keyword evidence="5" id="KW-0067">ATP-binding</keyword>
<evidence type="ECO:0000259" key="8">
    <source>
        <dbReference type="Pfam" id="PF12705"/>
    </source>
</evidence>
<protein>
    <submittedName>
        <fullName evidence="9">PD-(D/E)XK nuclease family protein</fullName>
    </submittedName>
</protein>
<dbReference type="GO" id="GO:0006281">
    <property type="term" value="P:DNA repair"/>
    <property type="evidence" value="ECO:0007669"/>
    <property type="project" value="UniProtKB-KW"/>
</dbReference>
<reference evidence="9" key="1">
    <citation type="journal article" date="2021" name="PeerJ">
        <title>Extensive microbial diversity within the chicken gut microbiome revealed by metagenomics and culture.</title>
        <authorList>
            <person name="Gilroy R."/>
            <person name="Ravi A."/>
            <person name="Getino M."/>
            <person name="Pursley I."/>
            <person name="Horton D.L."/>
            <person name="Alikhan N.F."/>
            <person name="Baker D."/>
            <person name="Gharbi K."/>
            <person name="Hall N."/>
            <person name="Watson M."/>
            <person name="Adriaenssens E.M."/>
            <person name="Foster-Nyarko E."/>
            <person name="Jarju S."/>
            <person name="Secka A."/>
            <person name="Antonio M."/>
            <person name="Oren A."/>
            <person name="Chaudhuri R.R."/>
            <person name="La Ragione R."/>
            <person name="Hildebrand F."/>
            <person name="Pallen M.J."/>
        </authorList>
    </citation>
    <scope>NUCLEOTIDE SEQUENCE</scope>
    <source>
        <strain evidence="9">CHK160-4876</strain>
    </source>
</reference>
<dbReference type="OrthoDB" id="9768303at2"/>
<evidence type="ECO:0000256" key="4">
    <source>
        <dbReference type="ARBA" id="ARBA00022806"/>
    </source>
</evidence>
<keyword evidence="3" id="KW-0378">Hydrolase</keyword>
<dbReference type="GO" id="GO:0005524">
    <property type="term" value="F:ATP binding"/>
    <property type="evidence" value="ECO:0007669"/>
    <property type="project" value="UniProtKB-KW"/>
</dbReference>
<comment type="caution">
    <text evidence="9">The sequence shown here is derived from an EMBL/GenBank/DDBJ whole genome shotgun (WGS) entry which is preliminary data.</text>
</comment>
<feature type="domain" description="PD-(D/E)XK endonuclease-like" evidence="8">
    <location>
        <begin position="12"/>
        <end position="305"/>
    </location>
</feature>
<proteinExistence type="predicted"/>
<name>A0A921NBW1_9BACL</name>
<evidence type="ECO:0000313" key="9">
    <source>
        <dbReference type="EMBL" id="HJH11025.1"/>
    </source>
</evidence>
<dbReference type="GO" id="GO:0003677">
    <property type="term" value="F:DNA binding"/>
    <property type="evidence" value="ECO:0007669"/>
    <property type="project" value="UniProtKB-KW"/>
</dbReference>
<accession>A0A921NBW1</accession>
<dbReference type="Pfam" id="PF12705">
    <property type="entry name" value="PDDEXK_1"/>
    <property type="match status" value="1"/>
</dbReference>
<dbReference type="AlphaFoldDB" id="A0A921NBW1"/>
<gene>
    <name evidence="9" type="ORF">K8V30_04895</name>
</gene>
<dbReference type="InterPro" id="IPR011604">
    <property type="entry name" value="PDDEXK-like_dom_sf"/>
</dbReference>
<keyword evidence="2" id="KW-0227">DNA damage</keyword>
<dbReference type="GO" id="GO:0016787">
    <property type="term" value="F:hydrolase activity"/>
    <property type="evidence" value="ECO:0007669"/>
    <property type="project" value="UniProtKB-KW"/>
</dbReference>
<sequence length="316" mass="37825">MAFEIKPFPEFSWSYSRHKTFGACQRQYYYTYYASHNGWLRTSDATQKQAYRLKKMQTLPLAIGQIVHDLLAKTIQTYFQTNDLLQLEYLEKNARDFLNTIYRNSTTYQHLWFEQPGKHPIFQEIHYFNTLDSQQLHFYNAMLRTYFENFFASKTMHRILHESVTFKQLEDFSYLRHDGIKIYVVLDLLYVDQQDDWHIVDWKTGKPSPDDREQLMLYAHYVHTYYNIAYEKIHLHLEYLASATVQSFQVNDKMLDNIFYLFEQSTHYMKALMADILTNEPLSEADFTANPDRNKCTRCNYLALCTAQTYFPSNLG</sequence>
<evidence type="ECO:0000256" key="5">
    <source>
        <dbReference type="ARBA" id="ARBA00022840"/>
    </source>
</evidence>
<keyword evidence="4" id="KW-0347">Helicase</keyword>
<dbReference type="InterPro" id="IPR038726">
    <property type="entry name" value="PDDEXK_AddAB-type"/>
</dbReference>
<evidence type="ECO:0000256" key="7">
    <source>
        <dbReference type="ARBA" id="ARBA00023204"/>
    </source>
</evidence>
<dbReference type="RefSeq" id="WP_108306185.1">
    <property type="nucleotide sequence ID" value="NZ_QAFW01000004.1"/>
</dbReference>
<evidence type="ECO:0000256" key="6">
    <source>
        <dbReference type="ARBA" id="ARBA00023125"/>
    </source>
</evidence>
<dbReference type="GO" id="GO:0004386">
    <property type="term" value="F:helicase activity"/>
    <property type="evidence" value="ECO:0007669"/>
    <property type="project" value="UniProtKB-KW"/>
</dbReference>
<evidence type="ECO:0000256" key="1">
    <source>
        <dbReference type="ARBA" id="ARBA00022741"/>
    </source>
</evidence>
<keyword evidence="7" id="KW-0234">DNA repair</keyword>
<dbReference type="Proteomes" id="UP000700212">
    <property type="component" value="Unassembled WGS sequence"/>
</dbReference>
<evidence type="ECO:0000256" key="3">
    <source>
        <dbReference type="ARBA" id="ARBA00022801"/>
    </source>
</evidence>
<dbReference type="EMBL" id="DYTV01000061">
    <property type="protein sequence ID" value="HJH11025.1"/>
    <property type="molecule type" value="Genomic_DNA"/>
</dbReference>